<protein>
    <submittedName>
        <fullName evidence="2">Uncharacterized protein</fullName>
    </submittedName>
</protein>
<name>A0A4Y2PAK2_ARAVE</name>
<sequence>MPRLALFDDFTSERCDSPAHRLSSSHCRRNSKIVPVDQHSTTQCHSVSNSLLTGTADRTPKRDSEDVHTPSRSQSINIHKRSPHIVFPVGGGII</sequence>
<organism evidence="2 3">
    <name type="scientific">Araneus ventricosus</name>
    <name type="common">Orbweaver spider</name>
    <name type="synonym">Epeira ventricosa</name>
    <dbReference type="NCBI Taxonomy" id="182803"/>
    <lineage>
        <taxon>Eukaryota</taxon>
        <taxon>Metazoa</taxon>
        <taxon>Ecdysozoa</taxon>
        <taxon>Arthropoda</taxon>
        <taxon>Chelicerata</taxon>
        <taxon>Arachnida</taxon>
        <taxon>Araneae</taxon>
        <taxon>Araneomorphae</taxon>
        <taxon>Entelegynae</taxon>
        <taxon>Araneoidea</taxon>
        <taxon>Araneidae</taxon>
        <taxon>Araneus</taxon>
    </lineage>
</organism>
<evidence type="ECO:0000313" key="3">
    <source>
        <dbReference type="Proteomes" id="UP000499080"/>
    </source>
</evidence>
<accession>A0A4Y2PAK2</accession>
<evidence type="ECO:0000313" key="2">
    <source>
        <dbReference type="EMBL" id="GBN48414.1"/>
    </source>
</evidence>
<dbReference type="EMBL" id="BGPR01010866">
    <property type="protein sequence ID" value="GBN48414.1"/>
    <property type="molecule type" value="Genomic_DNA"/>
</dbReference>
<evidence type="ECO:0000256" key="1">
    <source>
        <dbReference type="SAM" id="MobiDB-lite"/>
    </source>
</evidence>
<dbReference type="AlphaFoldDB" id="A0A4Y2PAK2"/>
<feature type="region of interest" description="Disordered" evidence="1">
    <location>
        <begin position="37"/>
        <end position="81"/>
    </location>
</feature>
<keyword evidence="3" id="KW-1185">Reference proteome</keyword>
<feature type="compositionally biased region" description="Polar residues" evidence="1">
    <location>
        <begin position="38"/>
        <end position="53"/>
    </location>
</feature>
<proteinExistence type="predicted"/>
<feature type="compositionally biased region" description="Basic and acidic residues" evidence="1">
    <location>
        <begin position="58"/>
        <end position="69"/>
    </location>
</feature>
<gene>
    <name evidence="2" type="ORF">AVEN_90107_1</name>
</gene>
<comment type="caution">
    <text evidence="2">The sequence shown here is derived from an EMBL/GenBank/DDBJ whole genome shotgun (WGS) entry which is preliminary data.</text>
</comment>
<dbReference type="Proteomes" id="UP000499080">
    <property type="component" value="Unassembled WGS sequence"/>
</dbReference>
<reference evidence="2 3" key="1">
    <citation type="journal article" date="2019" name="Sci. Rep.">
        <title>Orb-weaving spider Araneus ventricosus genome elucidates the spidroin gene catalogue.</title>
        <authorList>
            <person name="Kono N."/>
            <person name="Nakamura H."/>
            <person name="Ohtoshi R."/>
            <person name="Moran D.A.P."/>
            <person name="Shinohara A."/>
            <person name="Yoshida Y."/>
            <person name="Fujiwara M."/>
            <person name="Mori M."/>
            <person name="Tomita M."/>
            <person name="Arakawa K."/>
        </authorList>
    </citation>
    <scope>NUCLEOTIDE SEQUENCE [LARGE SCALE GENOMIC DNA]</scope>
</reference>